<proteinExistence type="inferred from homology"/>
<dbReference type="NCBIfam" id="NF001908">
    <property type="entry name" value="PRK00668.1"/>
    <property type="match status" value="1"/>
</dbReference>
<protein>
    <recommendedName>
        <fullName evidence="4 14">Nucleoside diphosphate kinase</fullName>
        <shortName evidence="14">NDK</shortName>
        <shortName evidence="14">NDP kinase</shortName>
        <ecNumber evidence="3 14">2.7.4.6</ecNumber>
    </recommendedName>
    <alternativeName>
        <fullName evidence="14">Nucleoside-2-P kinase</fullName>
    </alternativeName>
</protein>
<keyword evidence="10 14" id="KW-0418">Kinase</keyword>
<dbReference type="GO" id="GO:0006183">
    <property type="term" value="P:GTP biosynthetic process"/>
    <property type="evidence" value="ECO:0007669"/>
    <property type="project" value="UniProtKB-UniRule"/>
</dbReference>
<dbReference type="HAMAP" id="MF_00451">
    <property type="entry name" value="NDP_kinase"/>
    <property type="match status" value="1"/>
</dbReference>
<comment type="function">
    <text evidence="14">Major role in the synthesis of nucleoside triphosphates other than ATP. The ATP gamma phosphate is transferred to the NDP beta phosphate via a ping-pong mechanism, using a phosphorylated active-site intermediate.</text>
</comment>
<evidence type="ECO:0000256" key="6">
    <source>
        <dbReference type="ARBA" id="ARBA00022553"/>
    </source>
</evidence>
<keyword evidence="12 14" id="KW-0460">Magnesium</keyword>
<evidence type="ECO:0000259" key="18">
    <source>
        <dbReference type="SMART" id="SM00562"/>
    </source>
</evidence>
<evidence type="ECO:0000256" key="2">
    <source>
        <dbReference type="ARBA" id="ARBA00008142"/>
    </source>
</evidence>
<feature type="binding site" evidence="14 15">
    <location>
        <position position="103"/>
    </location>
    <ligand>
        <name>ATP</name>
        <dbReference type="ChEBI" id="CHEBI:30616"/>
    </ligand>
</feature>
<dbReference type="Pfam" id="PF00334">
    <property type="entry name" value="NDK"/>
    <property type="match status" value="1"/>
</dbReference>
<keyword evidence="5 14" id="KW-0963">Cytoplasm</keyword>
<name>A0A553V0K9_9HELI</name>
<dbReference type="EMBL" id="VKGC01000004">
    <property type="protein sequence ID" value="TSA85993.1"/>
    <property type="molecule type" value="Genomic_DNA"/>
</dbReference>
<feature type="binding site" evidence="14 15">
    <location>
        <position position="86"/>
    </location>
    <ligand>
        <name>ATP</name>
        <dbReference type="ChEBI" id="CHEBI:30616"/>
    </ligand>
</feature>
<dbReference type="GO" id="GO:0004550">
    <property type="term" value="F:nucleoside diphosphate kinase activity"/>
    <property type="evidence" value="ECO:0007669"/>
    <property type="project" value="UniProtKB-UniRule"/>
</dbReference>
<accession>A0A553V0K9</accession>
<feature type="binding site" evidence="14 15">
    <location>
        <position position="92"/>
    </location>
    <ligand>
        <name>ATP</name>
        <dbReference type="ChEBI" id="CHEBI:30616"/>
    </ligand>
</feature>
<evidence type="ECO:0000256" key="13">
    <source>
        <dbReference type="ARBA" id="ARBA00023080"/>
    </source>
</evidence>
<evidence type="ECO:0000256" key="7">
    <source>
        <dbReference type="ARBA" id="ARBA00022679"/>
    </source>
</evidence>
<dbReference type="InterPro" id="IPR036850">
    <property type="entry name" value="NDK-like_dom_sf"/>
</dbReference>
<comment type="similarity">
    <text evidence="2 14 15 16">Belongs to the NDK family.</text>
</comment>
<evidence type="ECO:0000256" key="17">
    <source>
        <dbReference type="RuleBase" id="RU004013"/>
    </source>
</evidence>
<dbReference type="AlphaFoldDB" id="A0A553V0K9"/>
<evidence type="ECO:0000256" key="15">
    <source>
        <dbReference type="PROSITE-ProRule" id="PRU00706"/>
    </source>
</evidence>
<organism evidence="19 20">
    <name type="scientific">Helicobacter mehlei</name>
    <dbReference type="NCBI Taxonomy" id="2316080"/>
    <lineage>
        <taxon>Bacteria</taxon>
        <taxon>Pseudomonadati</taxon>
        <taxon>Campylobacterota</taxon>
        <taxon>Epsilonproteobacteria</taxon>
        <taxon>Campylobacterales</taxon>
        <taxon>Helicobacteraceae</taxon>
        <taxon>Helicobacter</taxon>
    </lineage>
</organism>
<keyword evidence="8 14" id="KW-0479">Metal-binding</keyword>
<dbReference type="GO" id="GO:0006241">
    <property type="term" value="P:CTP biosynthetic process"/>
    <property type="evidence" value="ECO:0007669"/>
    <property type="project" value="UniProtKB-UniRule"/>
</dbReference>
<dbReference type="Proteomes" id="UP000319322">
    <property type="component" value="Unassembled WGS sequence"/>
</dbReference>
<feature type="domain" description="Nucleoside diphosphate kinase-like" evidence="18">
    <location>
        <begin position="2"/>
        <end position="134"/>
    </location>
</feature>
<dbReference type="GO" id="GO:0005524">
    <property type="term" value="F:ATP binding"/>
    <property type="evidence" value="ECO:0007669"/>
    <property type="project" value="UniProtKB-UniRule"/>
</dbReference>
<evidence type="ECO:0000313" key="20">
    <source>
        <dbReference type="Proteomes" id="UP000319322"/>
    </source>
</evidence>
<feature type="active site" description="Pros-phosphohistidine intermediate" evidence="14 15">
    <location>
        <position position="116"/>
    </location>
</feature>
<keyword evidence="13 14" id="KW-0546">Nucleotide metabolism</keyword>
<evidence type="ECO:0000256" key="3">
    <source>
        <dbReference type="ARBA" id="ARBA00012966"/>
    </source>
</evidence>
<comment type="cofactor">
    <cofactor evidence="14">
        <name>Mg(2+)</name>
        <dbReference type="ChEBI" id="CHEBI:18420"/>
    </cofactor>
</comment>
<comment type="subcellular location">
    <subcellularLocation>
        <location evidence="1 14">Cytoplasm</location>
    </subcellularLocation>
</comment>
<evidence type="ECO:0000256" key="8">
    <source>
        <dbReference type="ARBA" id="ARBA00022723"/>
    </source>
</evidence>
<dbReference type="InterPro" id="IPR001564">
    <property type="entry name" value="Nucleoside_diP_kinase"/>
</dbReference>
<dbReference type="SUPFAM" id="SSF54919">
    <property type="entry name" value="Nucleoside diphosphate kinase, NDK"/>
    <property type="match status" value="1"/>
</dbReference>
<evidence type="ECO:0000256" key="5">
    <source>
        <dbReference type="ARBA" id="ARBA00022490"/>
    </source>
</evidence>
<comment type="caution">
    <text evidence="19">The sequence shown here is derived from an EMBL/GenBank/DDBJ whole genome shotgun (WGS) entry which is preliminary data.</text>
</comment>
<comment type="catalytic activity">
    <reaction evidence="14 17">
        <text>a 2'-deoxyribonucleoside 5'-diphosphate + ATP = a 2'-deoxyribonucleoside 5'-triphosphate + ADP</text>
        <dbReference type="Rhea" id="RHEA:44640"/>
        <dbReference type="ChEBI" id="CHEBI:30616"/>
        <dbReference type="ChEBI" id="CHEBI:61560"/>
        <dbReference type="ChEBI" id="CHEBI:73316"/>
        <dbReference type="ChEBI" id="CHEBI:456216"/>
        <dbReference type="EC" id="2.7.4.6"/>
    </reaction>
</comment>
<dbReference type="OrthoDB" id="9801161at2"/>
<keyword evidence="9 14" id="KW-0547">Nucleotide-binding</keyword>
<feature type="binding site" evidence="14 15">
    <location>
        <position position="58"/>
    </location>
    <ligand>
        <name>ATP</name>
        <dbReference type="ChEBI" id="CHEBI:30616"/>
    </ligand>
</feature>
<evidence type="ECO:0000256" key="10">
    <source>
        <dbReference type="ARBA" id="ARBA00022777"/>
    </source>
</evidence>
<dbReference type="SMART" id="SM00562">
    <property type="entry name" value="NDK"/>
    <property type="match status" value="1"/>
</dbReference>
<dbReference type="PRINTS" id="PR01243">
    <property type="entry name" value="NUCDPKINASE"/>
</dbReference>
<evidence type="ECO:0000313" key="19">
    <source>
        <dbReference type="EMBL" id="TSA85993.1"/>
    </source>
</evidence>
<dbReference type="CDD" id="cd04413">
    <property type="entry name" value="NDPk_I"/>
    <property type="match status" value="1"/>
</dbReference>
<evidence type="ECO:0000256" key="9">
    <source>
        <dbReference type="ARBA" id="ARBA00022741"/>
    </source>
</evidence>
<feature type="binding site" evidence="14 15">
    <location>
        <position position="113"/>
    </location>
    <ligand>
        <name>ATP</name>
        <dbReference type="ChEBI" id="CHEBI:30616"/>
    </ligand>
</feature>
<dbReference type="GO" id="GO:0005737">
    <property type="term" value="C:cytoplasm"/>
    <property type="evidence" value="ECO:0007669"/>
    <property type="project" value="UniProtKB-SubCell"/>
</dbReference>
<dbReference type="FunFam" id="3.30.70.141:FF:000001">
    <property type="entry name" value="Nucleoside diphosphate kinase"/>
    <property type="match status" value="1"/>
</dbReference>
<dbReference type="EC" id="2.7.4.6" evidence="3 14"/>
<gene>
    <name evidence="14" type="primary">ndk</name>
    <name evidence="19" type="ORF">FNE76_02600</name>
</gene>
<evidence type="ECO:0000256" key="4">
    <source>
        <dbReference type="ARBA" id="ARBA00017632"/>
    </source>
</evidence>
<dbReference type="GO" id="GO:0046872">
    <property type="term" value="F:metal ion binding"/>
    <property type="evidence" value="ECO:0007669"/>
    <property type="project" value="UniProtKB-KW"/>
</dbReference>
<keyword evidence="20" id="KW-1185">Reference proteome</keyword>
<keyword evidence="7 14" id="KW-0808">Transferase</keyword>
<reference evidence="19" key="2">
    <citation type="submission" date="2019-07" db="EMBL/GenBank/DDBJ databases">
        <authorList>
            <person name="Papic B."/>
        </authorList>
    </citation>
    <scope>NUCLEOTIDE SEQUENCE [LARGE SCALE GENOMIC DNA]</scope>
    <source>
        <strain evidence="19">L8b</strain>
    </source>
</reference>
<dbReference type="PROSITE" id="PS51374">
    <property type="entry name" value="NDPK_LIKE"/>
    <property type="match status" value="1"/>
</dbReference>
<dbReference type="RefSeq" id="WP_120947907.1">
    <property type="nucleotide sequence ID" value="NZ_QXQP01000001.1"/>
</dbReference>
<dbReference type="Gene3D" id="3.30.70.141">
    <property type="entry name" value="Nucleoside diphosphate kinase-like domain"/>
    <property type="match status" value="1"/>
</dbReference>
<evidence type="ECO:0000256" key="14">
    <source>
        <dbReference type="HAMAP-Rule" id="MF_00451"/>
    </source>
</evidence>
<sequence length="134" mass="14971">MMTRTLSIIKPDGVKKKIIGKIITRFEEAGLEVVKIKRMHLSVTQAQDFYAIHKDRPFFKDLIAFMTSGDVVVMVLEGEKAVEKNRKLMGATDPKKADPGTIRADFADNIDANVVHGSDSKENAQQEIAFFFGN</sequence>
<keyword evidence="11 14" id="KW-0067">ATP-binding</keyword>
<keyword evidence="6 14" id="KW-0597">Phosphoprotein</keyword>
<dbReference type="PANTHER" id="PTHR46161">
    <property type="entry name" value="NUCLEOSIDE DIPHOSPHATE KINASE"/>
    <property type="match status" value="1"/>
</dbReference>
<reference evidence="19" key="1">
    <citation type="submission" date="2019-07" db="EMBL/GenBank/DDBJ databases">
        <title>Helicobacter labacensis sp. nov., Helicobacter mehlei sp. nov. and Helicobacter vulpis sp. nov., isolated from gastric mucosa of red fox (Vulpis vulpis).</title>
        <authorList>
            <person name="Kusar D."/>
            <person name="Gruntar I."/>
            <person name="Pate M."/>
            <person name="Zajc U."/>
            <person name="Ocepek M."/>
        </authorList>
    </citation>
    <scope>NUCLEOTIDE SEQUENCE [LARGE SCALE GENOMIC DNA]</scope>
    <source>
        <strain evidence="19">L8b</strain>
    </source>
</reference>
<dbReference type="PROSITE" id="PS00469">
    <property type="entry name" value="NDPK"/>
    <property type="match status" value="1"/>
</dbReference>
<evidence type="ECO:0000256" key="1">
    <source>
        <dbReference type="ARBA" id="ARBA00004496"/>
    </source>
</evidence>
<evidence type="ECO:0000256" key="12">
    <source>
        <dbReference type="ARBA" id="ARBA00022842"/>
    </source>
</evidence>
<comment type="subunit">
    <text evidence="14">Homotetramer.</text>
</comment>
<evidence type="ECO:0000256" key="16">
    <source>
        <dbReference type="RuleBase" id="RU004011"/>
    </source>
</evidence>
<evidence type="ECO:0000256" key="11">
    <source>
        <dbReference type="ARBA" id="ARBA00022840"/>
    </source>
</evidence>
<comment type="catalytic activity">
    <reaction evidence="14">
        <text>a ribonucleoside 5'-diphosphate + ATP = a ribonucleoside 5'-triphosphate + ADP</text>
        <dbReference type="Rhea" id="RHEA:18113"/>
        <dbReference type="ChEBI" id="CHEBI:30616"/>
        <dbReference type="ChEBI" id="CHEBI:57930"/>
        <dbReference type="ChEBI" id="CHEBI:61557"/>
        <dbReference type="ChEBI" id="CHEBI:456216"/>
        <dbReference type="EC" id="2.7.4.6"/>
    </reaction>
</comment>
<dbReference type="InterPro" id="IPR023005">
    <property type="entry name" value="Nucleoside_diP_kinase_AS"/>
</dbReference>
<dbReference type="InterPro" id="IPR034907">
    <property type="entry name" value="NDK-like_dom"/>
</dbReference>
<dbReference type="PANTHER" id="PTHR46161:SF3">
    <property type="entry name" value="NUCLEOSIDE DIPHOSPHATE KINASE DDB_G0292928-RELATED"/>
    <property type="match status" value="1"/>
</dbReference>
<dbReference type="GO" id="GO:0006228">
    <property type="term" value="P:UTP biosynthetic process"/>
    <property type="evidence" value="ECO:0007669"/>
    <property type="project" value="UniProtKB-UniRule"/>
</dbReference>
<feature type="binding site" evidence="14 15">
    <location>
        <position position="10"/>
    </location>
    <ligand>
        <name>ATP</name>
        <dbReference type="ChEBI" id="CHEBI:30616"/>
    </ligand>
</feature>